<dbReference type="Pfam" id="PF03928">
    <property type="entry name" value="HbpS-like"/>
    <property type="match status" value="1"/>
</dbReference>
<dbReference type="RefSeq" id="XP_031926647.1">
    <property type="nucleotide sequence ID" value="XM_032067269.1"/>
</dbReference>
<proteinExistence type="predicted"/>
<dbReference type="InterPro" id="IPR005624">
    <property type="entry name" value="PduO/GlcC-like"/>
</dbReference>
<evidence type="ECO:0008006" key="3">
    <source>
        <dbReference type="Google" id="ProtNLM"/>
    </source>
</evidence>
<reference evidence="1 2" key="1">
    <citation type="submission" date="2019-04" db="EMBL/GenBank/DDBJ databases">
        <title>Friends and foes A comparative genomics studyof 23 Aspergillus species from section Flavi.</title>
        <authorList>
            <consortium name="DOE Joint Genome Institute"/>
            <person name="Kjaerbolling I."/>
            <person name="Vesth T."/>
            <person name="Frisvad J.C."/>
            <person name="Nybo J.L."/>
            <person name="Theobald S."/>
            <person name="Kildgaard S."/>
            <person name="Isbrandt T."/>
            <person name="Kuo A."/>
            <person name="Sato A."/>
            <person name="Lyhne E.K."/>
            <person name="Kogle M.E."/>
            <person name="Wiebenga A."/>
            <person name="Kun R.S."/>
            <person name="Lubbers R.J."/>
            <person name="Makela M.R."/>
            <person name="Barry K."/>
            <person name="Chovatia M."/>
            <person name="Clum A."/>
            <person name="Daum C."/>
            <person name="Haridas S."/>
            <person name="He G."/>
            <person name="LaButti K."/>
            <person name="Lipzen A."/>
            <person name="Mondo S."/>
            <person name="Riley R."/>
            <person name="Salamov A."/>
            <person name="Simmons B.A."/>
            <person name="Magnuson J.K."/>
            <person name="Henrissat B."/>
            <person name="Mortensen U.H."/>
            <person name="Larsen T.O."/>
            <person name="Devries R.P."/>
            <person name="Grigoriev I.V."/>
            <person name="Machida M."/>
            <person name="Baker S.E."/>
            <person name="Andersen M.R."/>
        </authorList>
    </citation>
    <scope>NUCLEOTIDE SEQUENCE [LARGE SCALE GENOMIC DNA]</scope>
    <source>
        <strain evidence="1 2">CBS 763.97</strain>
    </source>
</reference>
<dbReference type="SUPFAM" id="SSF143744">
    <property type="entry name" value="GlcG-like"/>
    <property type="match status" value="1"/>
</dbReference>
<protein>
    <recommendedName>
        <fullName evidence="3">Heme-binding protein</fullName>
    </recommendedName>
</protein>
<sequence>MPTASQSCITHSYERYFKPIITLRSPISILLRATPRRKETMMTKLWIMAGCIAAAFSTATSANTLQEHNIPLSLALEIAQDAVQDCANKQYSVSAAVVDRAGVLRALLRADNAAIHTPEASRRKAYTAASSRTATSTMVKNIQNPGAAQLVAVNDFLVLAGGVPIRVGNETIGAVGVGGAPSGDLDEACAMAALQKVVEKLV</sequence>
<dbReference type="EMBL" id="ML737672">
    <property type="protein sequence ID" value="KAE8363566.1"/>
    <property type="molecule type" value="Genomic_DNA"/>
</dbReference>
<dbReference type="GeneID" id="43651715"/>
<evidence type="ECO:0000313" key="2">
    <source>
        <dbReference type="Proteomes" id="UP000326268"/>
    </source>
</evidence>
<dbReference type="PANTHER" id="PTHR34309:SF10">
    <property type="entry name" value="SLR1406 PROTEIN"/>
    <property type="match status" value="1"/>
</dbReference>
<evidence type="ECO:0000313" key="1">
    <source>
        <dbReference type="EMBL" id="KAE8363566.1"/>
    </source>
</evidence>
<organism evidence="1 2">
    <name type="scientific">Aspergillus caelatus</name>
    <dbReference type="NCBI Taxonomy" id="61420"/>
    <lineage>
        <taxon>Eukaryota</taxon>
        <taxon>Fungi</taxon>
        <taxon>Dikarya</taxon>
        <taxon>Ascomycota</taxon>
        <taxon>Pezizomycotina</taxon>
        <taxon>Eurotiomycetes</taxon>
        <taxon>Eurotiomycetidae</taxon>
        <taxon>Eurotiales</taxon>
        <taxon>Aspergillaceae</taxon>
        <taxon>Aspergillus</taxon>
        <taxon>Aspergillus subgen. Circumdati</taxon>
    </lineage>
</organism>
<keyword evidence="2" id="KW-1185">Reference proteome</keyword>
<dbReference type="OrthoDB" id="2276076at2759"/>
<gene>
    <name evidence="1" type="ORF">BDV27DRAFT_129728</name>
</gene>
<dbReference type="Gene3D" id="3.30.450.150">
    <property type="entry name" value="Haem-degrading domain"/>
    <property type="match status" value="1"/>
</dbReference>
<dbReference type="PANTHER" id="PTHR34309">
    <property type="entry name" value="SLR1406 PROTEIN"/>
    <property type="match status" value="1"/>
</dbReference>
<dbReference type="InterPro" id="IPR038084">
    <property type="entry name" value="PduO/GlcC-like_sf"/>
</dbReference>
<dbReference type="InterPro" id="IPR052517">
    <property type="entry name" value="GlcG_carb_metab_protein"/>
</dbReference>
<accession>A0A5N7A2Z8</accession>
<dbReference type="AlphaFoldDB" id="A0A5N7A2Z8"/>
<name>A0A5N7A2Z8_9EURO</name>
<dbReference type="Proteomes" id="UP000326268">
    <property type="component" value="Unassembled WGS sequence"/>
</dbReference>